<dbReference type="EC" id="3.6.1.13" evidence="3"/>
<evidence type="ECO:0000313" key="15">
    <source>
        <dbReference type="Proteomes" id="UP001296873"/>
    </source>
</evidence>
<sequence length="210" mass="23349">MPVVFPWADDATPANLQIADSHTAFLGYFRVHRYLLRHRRHAGGWTGWMTREVFERQPTVAVLLYDPRADTVVLLTQFRLGALAAGKPCWQREIVAGEIDGNETPDAVARRETLEEAGAAIYRLIPMHDVVVSPGPSTERARIYCGLVDSRMLGGLHGVAAEQEDIRAEVVAFARAWDMLRTGSIDNAPAIIALQWLALHRTELRADARG</sequence>
<evidence type="ECO:0000256" key="6">
    <source>
        <dbReference type="ARBA" id="ARBA00022801"/>
    </source>
</evidence>
<evidence type="ECO:0000256" key="11">
    <source>
        <dbReference type="ARBA" id="ARBA00033056"/>
    </source>
</evidence>
<gene>
    <name evidence="14" type="ORF">CKO28_09740</name>
</gene>
<evidence type="ECO:0000256" key="8">
    <source>
        <dbReference type="ARBA" id="ARBA00025164"/>
    </source>
</evidence>
<reference evidence="14 15" key="1">
    <citation type="journal article" date="2020" name="Microorganisms">
        <title>Osmotic Adaptation and Compatible Solute Biosynthesis of Phototrophic Bacteria as Revealed from Genome Analyses.</title>
        <authorList>
            <person name="Imhoff J.F."/>
            <person name="Rahn T."/>
            <person name="Kunzel S."/>
            <person name="Keller A."/>
            <person name="Neulinger S.C."/>
        </authorList>
    </citation>
    <scope>NUCLEOTIDE SEQUENCE [LARGE SCALE GENOMIC DNA]</scope>
    <source>
        <strain evidence="14 15">DSM 9895</strain>
    </source>
</reference>
<evidence type="ECO:0000256" key="5">
    <source>
        <dbReference type="ARBA" id="ARBA00022723"/>
    </source>
</evidence>
<organism evidence="14 15">
    <name type="scientific">Rhodovibrio sodomensis</name>
    <dbReference type="NCBI Taxonomy" id="1088"/>
    <lineage>
        <taxon>Bacteria</taxon>
        <taxon>Pseudomonadati</taxon>
        <taxon>Pseudomonadota</taxon>
        <taxon>Alphaproteobacteria</taxon>
        <taxon>Rhodospirillales</taxon>
        <taxon>Rhodovibrionaceae</taxon>
        <taxon>Rhodovibrio</taxon>
    </lineage>
</organism>
<dbReference type="Pfam" id="PF00293">
    <property type="entry name" value="NUDIX"/>
    <property type="match status" value="1"/>
</dbReference>
<evidence type="ECO:0000256" key="9">
    <source>
        <dbReference type="ARBA" id="ARBA00030162"/>
    </source>
</evidence>
<keyword evidence="6" id="KW-0378">Hydrolase</keyword>
<feature type="domain" description="Nudix hydrolase" evidence="13">
    <location>
        <begin position="55"/>
        <end position="193"/>
    </location>
</feature>
<comment type="catalytic activity">
    <reaction evidence="12">
        <text>ADP-D-ribose + H2O = D-ribose 5-phosphate + AMP + 2 H(+)</text>
        <dbReference type="Rhea" id="RHEA:10412"/>
        <dbReference type="ChEBI" id="CHEBI:15377"/>
        <dbReference type="ChEBI" id="CHEBI:15378"/>
        <dbReference type="ChEBI" id="CHEBI:57967"/>
        <dbReference type="ChEBI" id="CHEBI:78346"/>
        <dbReference type="ChEBI" id="CHEBI:456215"/>
        <dbReference type="EC" id="3.6.1.13"/>
    </reaction>
</comment>
<evidence type="ECO:0000256" key="4">
    <source>
        <dbReference type="ARBA" id="ARBA00013297"/>
    </source>
</evidence>
<evidence type="ECO:0000313" key="14">
    <source>
        <dbReference type="EMBL" id="MBK1668315.1"/>
    </source>
</evidence>
<dbReference type="InterPro" id="IPR020084">
    <property type="entry name" value="NUDIX_hydrolase_CS"/>
</dbReference>
<evidence type="ECO:0000256" key="10">
    <source>
        <dbReference type="ARBA" id="ARBA00030308"/>
    </source>
</evidence>
<evidence type="ECO:0000256" key="2">
    <source>
        <dbReference type="ARBA" id="ARBA00007482"/>
    </source>
</evidence>
<name>A0ABS1DFZ1_9PROT</name>
<dbReference type="CDD" id="cd24155">
    <property type="entry name" value="NUDIX_ADPRase"/>
    <property type="match status" value="1"/>
</dbReference>
<comment type="function">
    <text evidence="8">Acts on ADP-mannose and ADP-glucose as well as ADP-ribose. Prevents glycogen biosynthesis. The reaction catalyzed by this enzyme is a limiting step of the gluconeogenic process.</text>
</comment>
<dbReference type="InterPro" id="IPR015797">
    <property type="entry name" value="NUDIX_hydrolase-like_dom_sf"/>
</dbReference>
<keyword evidence="15" id="KW-1185">Reference proteome</keyword>
<evidence type="ECO:0000256" key="3">
    <source>
        <dbReference type="ARBA" id="ARBA00012453"/>
    </source>
</evidence>
<evidence type="ECO:0000256" key="12">
    <source>
        <dbReference type="ARBA" id="ARBA00049546"/>
    </source>
</evidence>
<dbReference type="NCBIfam" id="TIGR00052">
    <property type="entry name" value="nudix-type nucleoside diphosphatase, YffH/AdpP family"/>
    <property type="match status" value="1"/>
</dbReference>
<accession>A0ABS1DFZ1</accession>
<dbReference type="RefSeq" id="WP_200340622.1">
    <property type="nucleotide sequence ID" value="NZ_NRRL01000021.1"/>
</dbReference>
<dbReference type="PANTHER" id="PTHR11839:SF5">
    <property type="entry name" value="ADP-RIBOSE PYROPHOSPHATASE"/>
    <property type="match status" value="1"/>
</dbReference>
<comment type="similarity">
    <text evidence="2">Belongs to the Nudix hydrolase family. NudF subfamily.</text>
</comment>
<proteinExistence type="inferred from homology"/>
<evidence type="ECO:0000256" key="7">
    <source>
        <dbReference type="ARBA" id="ARBA00022842"/>
    </source>
</evidence>
<dbReference type="Gene3D" id="3.90.79.10">
    <property type="entry name" value="Nucleoside Triphosphate Pyrophosphohydrolase"/>
    <property type="match status" value="1"/>
</dbReference>
<dbReference type="PROSITE" id="PS00893">
    <property type="entry name" value="NUDIX_BOX"/>
    <property type="match status" value="1"/>
</dbReference>
<dbReference type="InterPro" id="IPR000086">
    <property type="entry name" value="NUDIX_hydrolase_dom"/>
</dbReference>
<dbReference type="InterPro" id="IPR004385">
    <property type="entry name" value="NDP_pyrophosphatase"/>
</dbReference>
<protein>
    <recommendedName>
        <fullName evidence="4">ADP-ribose pyrophosphatase</fullName>
        <ecNumber evidence="3">3.6.1.13</ecNumber>
    </recommendedName>
    <alternativeName>
        <fullName evidence="9">ADP-ribose diphosphatase</fullName>
    </alternativeName>
    <alternativeName>
        <fullName evidence="11">ADP-ribose phosphohydrolase</fullName>
    </alternativeName>
    <alternativeName>
        <fullName evidence="10">Adenosine diphosphoribose pyrophosphatase</fullName>
    </alternativeName>
</protein>
<dbReference type="EMBL" id="NRRL01000021">
    <property type="protein sequence ID" value="MBK1668315.1"/>
    <property type="molecule type" value="Genomic_DNA"/>
</dbReference>
<comment type="cofactor">
    <cofactor evidence="1">
        <name>Mg(2+)</name>
        <dbReference type="ChEBI" id="CHEBI:18420"/>
    </cofactor>
</comment>
<dbReference type="Proteomes" id="UP001296873">
    <property type="component" value="Unassembled WGS sequence"/>
</dbReference>
<dbReference type="SUPFAM" id="SSF55811">
    <property type="entry name" value="Nudix"/>
    <property type="match status" value="1"/>
</dbReference>
<keyword evidence="5" id="KW-0479">Metal-binding</keyword>
<comment type="caution">
    <text evidence="14">The sequence shown here is derived from an EMBL/GenBank/DDBJ whole genome shotgun (WGS) entry which is preliminary data.</text>
</comment>
<evidence type="ECO:0000256" key="1">
    <source>
        <dbReference type="ARBA" id="ARBA00001946"/>
    </source>
</evidence>
<keyword evidence="7" id="KW-0460">Magnesium</keyword>
<dbReference type="PROSITE" id="PS51462">
    <property type="entry name" value="NUDIX"/>
    <property type="match status" value="1"/>
</dbReference>
<evidence type="ECO:0000259" key="13">
    <source>
        <dbReference type="PROSITE" id="PS51462"/>
    </source>
</evidence>
<dbReference type="PANTHER" id="PTHR11839">
    <property type="entry name" value="UDP/ADP-SUGAR PYROPHOSPHATASE"/>
    <property type="match status" value="1"/>
</dbReference>